<accession>A0A501PFZ8</accession>
<evidence type="ECO:0000256" key="3">
    <source>
        <dbReference type="ARBA" id="ARBA00022723"/>
    </source>
</evidence>
<gene>
    <name evidence="7" type="ORF">FIV46_13800</name>
</gene>
<evidence type="ECO:0000313" key="7">
    <source>
        <dbReference type="EMBL" id="TPD58967.1"/>
    </source>
</evidence>
<evidence type="ECO:0000313" key="8">
    <source>
        <dbReference type="Proteomes" id="UP000319148"/>
    </source>
</evidence>
<keyword evidence="8" id="KW-1185">Reference proteome</keyword>
<dbReference type="Proteomes" id="UP000319148">
    <property type="component" value="Unassembled WGS sequence"/>
</dbReference>
<dbReference type="OrthoDB" id="9802481at2"/>
<comment type="caution">
    <text evidence="7">The sequence shown here is derived from an EMBL/GenBank/DDBJ whole genome shotgun (WGS) entry which is preliminary data.</text>
</comment>
<dbReference type="InterPro" id="IPR029052">
    <property type="entry name" value="Metallo-depent_PP-like"/>
</dbReference>
<evidence type="ECO:0000256" key="4">
    <source>
        <dbReference type="ARBA" id="ARBA00023136"/>
    </source>
</evidence>
<dbReference type="AlphaFoldDB" id="A0A501PFZ8"/>
<evidence type="ECO:0000256" key="5">
    <source>
        <dbReference type="ARBA" id="ARBA00023211"/>
    </source>
</evidence>
<reference evidence="8" key="1">
    <citation type="submission" date="2019-06" db="EMBL/GenBank/DDBJ databases">
        <title>The complete genome of Emcibacter congregatus ZYLT.</title>
        <authorList>
            <person name="Zhao Z."/>
        </authorList>
    </citation>
    <scope>NUCLEOTIDE SEQUENCE [LARGE SCALE GENOMIC DNA]</scope>
    <source>
        <strain evidence="8">MCCC 1A06723</strain>
    </source>
</reference>
<dbReference type="PANTHER" id="PTHR34990:SF2">
    <property type="entry name" value="BLL8164 PROTEIN"/>
    <property type="match status" value="1"/>
</dbReference>
<dbReference type="InterPro" id="IPR004843">
    <property type="entry name" value="Calcineurin-like_PHP"/>
</dbReference>
<evidence type="ECO:0000259" key="6">
    <source>
        <dbReference type="Pfam" id="PF00149"/>
    </source>
</evidence>
<sequence length="266" mass="30791">MFLSDIHLGTKGCKAEYLLEFLKYHDADTIYLVGDIVDGWRLQKGWYWPQAHNDVVQKMLRKVRKGATMYYVTGNHDEFLRDYLGSHLGGIEVVNEVIHEDANGKKYLVVHGDAYDGVILNAKWLARLGDWAYETALKLNNLYNFCRRKLGFGYWSLSAYLKLKVKNAVKFMTDFEDILAQEARKRELDGVICGHIHHAQIKMIDEVVYMNDGDWVESCTALVENIDGTFEIINWAEERKAMLNLDKDIKKSKNKEEEKDMETLVA</sequence>
<dbReference type="GO" id="GO:0008758">
    <property type="term" value="F:UDP-2,3-diacylglucosamine hydrolase activity"/>
    <property type="evidence" value="ECO:0007669"/>
    <property type="project" value="TreeGrafter"/>
</dbReference>
<keyword evidence="4" id="KW-0472">Membrane</keyword>
<keyword evidence="2" id="KW-0997">Cell inner membrane</keyword>
<name>A0A501PFZ8_9PROT</name>
<dbReference type="GO" id="GO:0046872">
    <property type="term" value="F:metal ion binding"/>
    <property type="evidence" value="ECO:0007669"/>
    <property type="project" value="UniProtKB-KW"/>
</dbReference>
<keyword evidence="1" id="KW-1003">Cell membrane</keyword>
<dbReference type="PANTHER" id="PTHR34990">
    <property type="entry name" value="UDP-2,3-DIACYLGLUCOSAMINE HYDROLASE-RELATED"/>
    <property type="match status" value="1"/>
</dbReference>
<dbReference type="GO" id="GO:0016020">
    <property type="term" value="C:membrane"/>
    <property type="evidence" value="ECO:0007669"/>
    <property type="project" value="GOC"/>
</dbReference>
<evidence type="ECO:0000256" key="1">
    <source>
        <dbReference type="ARBA" id="ARBA00022475"/>
    </source>
</evidence>
<keyword evidence="3" id="KW-0479">Metal-binding</keyword>
<dbReference type="Gene3D" id="3.60.21.10">
    <property type="match status" value="1"/>
</dbReference>
<dbReference type="Pfam" id="PF00149">
    <property type="entry name" value="Metallophos"/>
    <property type="match status" value="1"/>
</dbReference>
<dbReference type="CDD" id="cd07398">
    <property type="entry name" value="MPP_YbbF-LpxH"/>
    <property type="match status" value="1"/>
</dbReference>
<keyword evidence="5" id="KW-0464">Manganese</keyword>
<organism evidence="7 8">
    <name type="scientific">Emcibacter nanhaiensis</name>
    <dbReference type="NCBI Taxonomy" id="1505037"/>
    <lineage>
        <taxon>Bacteria</taxon>
        <taxon>Pseudomonadati</taxon>
        <taxon>Pseudomonadota</taxon>
        <taxon>Alphaproteobacteria</taxon>
        <taxon>Emcibacterales</taxon>
        <taxon>Emcibacteraceae</taxon>
        <taxon>Emcibacter</taxon>
    </lineage>
</organism>
<proteinExistence type="predicted"/>
<dbReference type="InterPro" id="IPR043461">
    <property type="entry name" value="LpxH-like"/>
</dbReference>
<dbReference type="GO" id="GO:0009245">
    <property type="term" value="P:lipid A biosynthetic process"/>
    <property type="evidence" value="ECO:0007669"/>
    <property type="project" value="TreeGrafter"/>
</dbReference>
<protein>
    <submittedName>
        <fullName evidence="7">UDP-2,3-diacylglucosamine diphosphatase</fullName>
    </submittedName>
</protein>
<feature type="domain" description="Calcineurin-like phosphoesterase" evidence="6">
    <location>
        <begin position="2"/>
        <end position="198"/>
    </location>
</feature>
<dbReference type="SUPFAM" id="SSF56300">
    <property type="entry name" value="Metallo-dependent phosphatases"/>
    <property type="match status" value="1"/>
</dbReference>
<evidence type="ECO:0000256" key="2">
    <source>
        <dbReference type="ARBA" id="ARBA00022519"/>
    </source>
</evidence>
<dbReference type="EMBL" id="VFIY01000016">
    <property type="protein sequence ID" value="TPD58967.1"/>
    <property type="molecule type" value="Genomic_DNA"/>
</dbReference>